<evidence type="ECO:0000313" key="11">
    <source>
        <dbReference type="Proteomes" id="UP000654913"/>
    </source>
</evidence>
<gene>
    <name evidence="10" type="ORF">APUU_80227A</name>
</gene>
<feature type="chain" id="PRO_5030755838" evidence="9">
    <location>
        <begin position="18"/>
        <end position="379"/>
    </location>
</feature>
<dbReference type="PROSITE" id="PS01053">
    <property type="entry name" value="ARGINASE_1"/>
    <property type="match status" value="1"/>
</dbReference>
<dbReference type="FunFam" id="3.40.800.10:FF:000001">
    <property type="entry name" value="Agmatinase"/>
    <property type="match status" value="1"/>
</dbReference>
<feature type="binding site" evidence="6">
    <location>
        <position position="296"/>
    </location>
    <ligand>
        <name>Mn(2+)</name>
        <dbReference type="ChEBI" id="CHEBI:29035"/>
        <label>1</label>
    </ligand>
</feature>
<evidence type="ECO:0000313" key="10">
    <source>
        <dbReference type="EMBL" id="BCS29924.1"/>
    </source>
</evidence>
<proteinExistence type="inferred from homology"/>
<evidence type="ECO:0000256" key="9">
    <source>
        <dbReference type="SAM" id="SignalP"/>
    </source>
</evidence>
<dbReference type="PRINTS" id="PR00116">
    <property type="entry name" value="ARGINASE"/>
</dbReference>
<dbReference type="PIRSF" id="PIRSF036979">
    <property type="entry name" value="Arginase"/>
    <property type="match status" value="1"/>
</dbReference>
<dbReference type="Proteomes" id="UP000654913">
    <property type="component" value="Chromosome 8"/>
</dbReference>
<keyword evidence="1 6" id="KW-0479">Metal-binding</keyword>
<dbReference type="AlphaFoldDB" id="A0A7R7Y0I5"/>
<comment type="similarity">
    <text evidence="7 8">Belongs to the arginase family.</text>
</comment>
<keyword evidence="3" id="KW-0745">Spermidine biosynthesis</keyword>
<evidence type="ECO:0000256" key="2">
    <source>
        <dbReference type="ARBA" id="ARBA00022801"/>
    </source>
</evidence>
<accession>A0A7R7Y0I5</accession>
<evidence type="ECO:0000256" key="8">
    <source>
        <dbReference type="RuleBase" id="RU003684"/>
    </source>
</evidence>
<dbReference type="EMBL" id="AP024450">
    <property type="protein sequence ID" value="BCS29924.1"/>
    <property type="molecule type" value="Genomic_DNA"/>
</dbReference>
<feature type="binding site" evidence="6">
    <location>
        <position position="175"/>
    </location>
    <ligand>
        <name>Mn(2+)</name>
        <dbReference type="ChEBI" id="CHEBI:29035"/>
        <label>1</label>
    </ligand>
</feature>
<feature type="binding site" evidence="6">
    <location>
        <position position="200"/>
    </location>
    <ligand>
        <name>Mn(2+)</name>
        <dbReference type="ChEBI" id="CHEBI:29035"/>
        <label>1</label>
    </ligand>
</feature>
<organism evidence="10 11">
    <name type="scientific">Aspergillus puulaauensis</name>
    <dbReference type="NCBI Taxonomy" id="1220207"/>
    <lineage>
        <taxon>Eukaryota</taxon>
        <taxon>Fungi</taxon>
        <taxon>Dikarya</taxon>
        <taxon>Ascomycota</taxon>
        <taxon>Pezizomycotina</taxon>
        <taxon>Eurotiomycetes</taxon>
        <taxon>Eurotiomycetidae</taxon>
        <taxon>Eurotiales</taxon>
        <taxon>Aspergillaceae</taxon>
        <taxon>Aspergillus</taxon>
    </lineage>
</organism>
<keyword evidence="9" id="KW-0732">Signal</keyword>
<dbReference type="InterPro" id="IPR023696">
    <property type="entry name" value="Ureohydrolase_dom_sf"/>
</dbReference>
<dbReference type="InterPro" id="IPR006035">
    <property type="entry name" value="Ureohydrolase"/>
</dbReference>
<reference evidence="10" key="1">
    <citation type="submission" date="2021-01" db="EMBL/GenBank/DDBJ databases">
        <authorList>
            <consortium name="Aspergillus puulaauensis MK2 genome sequencing consortium"/>
            <person name="Kazuki M."/>
            <person name="Futagami T."/>
        </authorList>
    </citation>
    <scope>NUCLEOTIDE SEQUENCE</scope>
    <source>
        <strain evidence="10">MK2</strain>
    </source>
</reference>
<dbReference type="GO" id="GO:0033389">
    <property type="term" value="P:putrescine biosynthetic process from arginine, via agmatine"/>
    <property type="evidence" value="ECO:0007669"/>
    <property type="project" value="TreeGrafter"/>
</dbReference>
<dbReference type="GeneID" id="64979921"/>
<comment type="cofactor">
    <cofactor evidence="6">
        <name>Mn(2+)</name>
        <dbReference type="ChEBI" id="CHEBI:29035"/>
    </cofactor>
    <text evidence="6">Binds 2 manganese ions per subunit.</text>
</comment>
<evidence type="ECO:0000256" key="6">
    <source>
        <dbReference type="PIRSR" id="PIRSR036979-1"/>
    </source>
</evidence>
<dbReference type="GO" id="GO:0008295">
    <property type="term" value="P:spermidine biosynthetic process"/>
    <property type="evidence" value="ECO:0007669"/>
    <property type="project" value="UniProtKB-KW"/>
</dbReference>
<evidence type="ECO:0000256" key="4">
    <source>
        <dbReference type="ARBA" id="ARBA00023115"/>
    </source>
</evidence>
<dbReference type="SUPFAM" id="SSF52768">
    <property type="entry name" value="Arginase/deacetylase"/>
    <property type="match status" value="1"/>
</dbReference>
<sequence length="379" mass="40570">MYATTLTSALLLLSANARDVVFPPVAGVESEQFLLGQRNKIDITSGSQFSGLTTFARLPYVNCFVDSEAEPSPYDIAILGAPFDTGVTARPGARYGPGGIRLGSRRIQGWNIYTEQNVFESWAKLVDCGDAPLTWLDNTVALRQLDLAHKVVSSRATNSTDHGHTPRIVTLGGDHTTTLSALRSTYEHFGPVSVIHFDSHIDTWDPKVLGGGISHYAGVNHGTFLHLAHEEGLIHNNSIHVGIRAPLNRGKGDIRNDIRCGFSTIKARDLDRLGVAGVVEEIKSRVGNSKVYISVDIDVLDPAFAPATGTAEPGGLTTRELLTIIDSLRGLPIIGADVVEVAPIYDTAAETTTLAAAEVAHSLLGLMVHTPLVSQKANV</sequence>
<dbReference type="PANTHER" id="PTHR11358">
    <property type="entry name" value="ARGINASE/AGMATINASE"/>
    <property type="match status" value="1"/>
</dbReference>
<keyword evidence="11" id="KW-1185">Reference proteome</keyword>
<evidence type="ECO:0000256" key="3">
    <source>
        <dbReference type="ARBA" id="ARBA00023066"/>
    </source>
</evidence>
<dbReference type="Gene3D" id="3.40.800.10">
    <property type="entry name" value="Ureohydrolase domain"/>
    <property type="match status" value="1"/>
</dbReference>
<name>A0A7R7Y0I5_9EURO</name>
<dbReference type="CDD" id="cd11592">
    <property type="entry name" value="Agmatinase_PAH"/>
    <property type="match status" value="1"/>
</dbReference>
<dbReference type="RefSeq" id="XP_041562110.1">
    <property type="nucleotide sequence ID" value="XM_041696484.1"/>
</dbReference>
<feature type="binding site" evidence="6">
    <location>
        <position position="298"/>
    </location>
    <ligand>
        <name>Mn(2+)</name>
        <dbReference type="ChEBI" id="CHEBI:29035"/>
        <label>1</label>
    </ligand>
</feature>
<dbReference type="PROSITE" id="PS51409">
    <property type="entry name" value="ARGINASE_2"/>
    <property type="match status" value="1"/>
</dbReference>
<feature type="signal peptide" evidence="9">
    <location>
        <begin position="1"/>
        <end position="17"/>
    </location>
</feature>
<dbReference type="Pfam" id="PF00491">
    <property type="entry name" value="Arginase"/>
    <property type="match status" value="1"/>
</dbReference>
<dbReference type="KEGG" id="apuu:APUU_80227A"/>
<dbReference type="GO" id="GO:0008783">
    <property type="term" value="F:agmatinase activity"/>
    <property type="evidence" value="ECO:0007669"/>
    <property type="project" value="TreeGrafter"/>
</dbReference>
<keyword evidence="4" id="KW-0620">Polyamine biosynthesis</keyword>
<protein>
    <submittedName>
        <fullName evidence="10">Uncharacterized protein</fullName>
    </submittedName>
</protein>
<feature type="binding site" evidence="6">
    <location>
        <position position="202"/>
    </location>
    <ligand>
        <name>Mn(2+)</name>
        <dbReference type="ChEBI" id="CHEBI:29035"/>
        <label>1</label>
    </ligand>
</feature>
<feature type="binding site" evidence="6">
    <location>
        <position position="198"/>
    </location>
    <ligand>
        <name>Mn(2+)</name>
        <dbReference type="ChEBI" id="CHEBI:29035"/>
        <label>1</label>
    </ligand>
</feature>
<reference evidence="10" key="2">
    <citation type="submission" date="2021-02" db="EMBL/GenBank/DDBJ databases">
        <title>Aspergillus puulaauensis MK2 genome sequence.</title>
        <authorList>
            <person name="Futagami T."/>
            <person name="Mori K."/>
            <person name="Kadooka C."/>
            <person name="Tanaka T."/>
        </authorList>
    </citation>
    <scope>NUCLEOTIDE SEQUENCE</scope>
    <source>
        <strain evidence="10">MK2</strain>
    </source>
</reference>
<evidence type="ECO:0000256" key="7">
    <source>
        <dbReference type="PROSITE-ProRule" id="PRU00742"/>
    </source>
</evidence>
<keyword evidence="2 8" id="KW-0378">Hydrolase</keyword>
<dbReference type="OrthoDB" id="288726at2759"/>
<dbReference type="InterPro" id="IPR020855">
    <property type="entry name" value="Ureohydrolase_Mn_BS"/>
</dbReference>
<evidence type="ECO:0000256" key="5">
    <source>
        <dbReference type="ARBA" id="ARBA00023211"/>
    </source>
</evidence>
<keyword evidence="5 6" id="KW-0464">Manganese</keyword>
<dbReference type="GO" id="GO:0046872">
    <property type="term" value="F:metal ion binding"/>
    <property type="evidence" value="ECO:0007669"/>
    <property type="project" value="UniProtKB-KW"/>
</dbReference>
<evidence type="ECO:0000256" key="1">
    <source>
        <dbReference type="ARBA" id="ARBA00022723"/>
    </source>
</evidence>
<dbReference type="PANTHER" id="PTHR11358:SF28">
    <property type="entry name" value="HYPOTHETICAL ARGINASE FAMILY PROTEIN (EUROFUNG)"/>
    <property type="match status" value="1"/>
</dbReference>